<dbReference type="SUPFAM" id="SSF56112">
    <property type="entry name" value="Protein kinase-like (PK-like)"/>
    <property type="match status" value="1"/>
</dbReference>
<gene>
    <name evidence="2" type="ORF">RI129_005044</name>
</gene>
<evidence type="ECO:0000313" key="3">
    <source>
        <dbReference type="Proteomes" id="UP001329430"/>
    </source>
</evidence>
<name>A0AAN7ZH78_9COLE</name>
<dbReference type="Gene3D" id="3.90.1200.10">
    <property type="match status" value="1"/>
</dbReference>
<reference evidence="2 3" key="1">
    <citation type="journal article" date="2024" name="Insects">
        <title>An Improved Chromosome-Level Genome Assembly of the Firefly Pyrocoelia pectoralis.</title>
        <authorList>
            <person name="Fu X."/>
            <person name="Meyer-Rochow V.B."/>
            <person name="Ballantyne L."/>
            <person name="Zhu X."/>
        </authorList>
    </citation>
    <scope>NUCLEOTIDE SEQUENCE [LARGE SCALE GENOMIC DNA]</scope>
    <source>
        <strain evidence="2">XCY_ONT2</strain>
    </source>
</reference>
<keyword evidence="3" id="KW-1185">Reference proteome</keyword>
<dbReference type="EMBL" id="JAVRBK010000003">
    <property type="protein sequence ID" value="KAK5646580.1"/>
    <property type="molecule type" value="Genomic_DNA"/>
</dbReference>
<feature type="domain" description="CHK kinase-like" evidence="1">
    <location>
        <begin position="129"/>
        <end position="323"/>
    </location>
</feature>
<organism evidence="2 3">
    <name type="scientific">Pyrocoelia pectoralis</name>
    <dbReference type="NCBI Taxonomy" id="417401"/>
    <lineage>
        <taxon>Eukaryota</taxon>
        <taxon>Metazoa</taxon>
        <taxon>Ecdysozoa</taxon>
        <taxon>Arthropoda</taxon>
        <taxon>Hexapoda</taxon>
        <taxon>Insecta</taxon>
        <taxon>Pterygota</taxon>
        <taxon>Neoptera</taxon>
        <taxon>Endopterygota</taxon>
        <taxon>Coleoptera</taxon>
        <taxon>Polyphaga</taxon>
        <taxon>Elateriformia</taxon>
        <taxon>Elateroidea</taxon>
        <taxon>Lampyridae</taxon>
        <taxon>Lampyrinae</taxon>
        <taxon>Pyrocoelia</taxon>
    </lineage>
</organism>
<evidence type="ECO:0000259" key="1">
    <source>
        <dbReference type="SMART" id="SM00587"/>
    </source>
</evidence>
<protein>
    <recommendedName>
        <fullName evidence="1">CHK kinase-like domain-containing protein</fullName>
    </recommendedName>
</protein>
<dbReference type="PANTHER" id="PTHR11012:SF30">
    <property type="entry name" value="PROTEIN KINASE-LIKE DOMAIN-CONTAINING"/>
    <property type="match status" value="1"/>
</dbReference>
<dbReference type="SMART" id="SM00587">
    <property type="entry name" value="CHK"/>
    <property type="match status" value="1"/>
</dbReference>
<dbReference type="PANTHER" id="PTHR11012">
    <property type="entry name" value="PROTEIN KINASE-LIKE DOMAIN-CONTAINING"/>
    <property type="match status" value="1"/>
</dbReference>
<sequence>MSEQQWLTKKQMEAVEECLKEVGIGNYTLRFSPGVDGDENMGGCIIKADAIDRTKTEKSLTNFILKCSPPSKILRSMVPVKELYNIEIYIYSTVFPEFTRIQKEKNILNPFTSYPRFYKSLTDDGEEMLVLQNVKMLGYKHRDRQQPLDYDHILSIIKQYAKLHALSYAIRNQKPKLFESFEKNMRNHLFGNFSFGGLAEMINQRTINAWKVLDPVKDDLLYDQFSYFAENPTQVLKNLIQSTSRNKVISHIDCGIPNILFKHEDASNTLSDAILLDWQHARMDSPAVDLVTLVFSAGDKSTIEHFGDLVLEYYKCLSSFLKELGSDPEKILSYAILQEELKTYGIVGLFMATLLIYNYETPTLPDVLHDESHEGGFSYMYELKDRTSYDRRIRDTICHFHTLGYNFL</sequence>
<dbReference type="AlphaFoldDB" id="A0AAN7ZH78"/>
<dbReference type="InterPro" id="IPR011009">
    <property type="entry name" value="Kinase-like_dom_sf"/>
</dbReference>
<proteinExistence type="predicted"/>
<dbReference type="Proteomes" id="UP001329430">
    <property type="component" value="Chromosome 3"/>
</dbReference>
<dbReference type="Pfam" id="PF02958">
    <property type="entry name" value="EcKL"/>
    <property type="match status" value="1"/>
</dbReference>
<evidence type="ECO:0000313" key="2">
    <source>
        <dbReference type="EMBL" id="KAK5646580.1"/>
    </source>
</evidence>
<comment type="caution">
    <text evidence="2">The sequence shown here is derived from an EMBL/GenBank/DDBJ whole genome shotgun (WGS) entry which is preliminary data.</text>
</comment>
<accession>A0AAN7ZH78</accession>
<dbReference type="InterPro" id="IPR015897">
    <property type="entry name" value="CHK_kinase-like"/>
</dbReference>
<dbReference type="InterPro" id="IPR004119">
    <property type="entry name" value="EcKL"/>
</dbReference>